<dbReference type="AlphaFoldDB" id="A0AA40DCL0"/>
<feature type="domain" description="Heterokaryon incompatibility" evidence="2">
    <location>
        <begin position="65"/>
        <end position="199"/>
    </location>
</feature>
<organism evidence="3 4">
    <name type="scientific">Cercophora samala</name>
    <dbReference type="NCBI Taxonomy" id="330535"/>
    <lineage>
        <taxon>Eukaryota</taxon>
        <taxon>Fungi</taxon>
        <taxon>Dikarya</taxon>
        <taxon>Ascomycota</taxon>
        <taxon>Pezizomycotina</taxon>
        <taxon>Sordariomycetes</taxon>
        <taxon>Sordariomycetidae</taxon>
        <taxon>Sordariales</taxon>
        <taxon>Lasiosphaeriaceae</taxon>
        <taxon>Cercophora</taxon>
    </lineage>
</organism>
<proteinExistence type="predicted"/>
<dbReference type="EMBL" id="JAULSY010000020">
    <property type="protein sequence ID" value="KAK0671538.1"/>
    <property type="molecule type" value="Genomic_DNA"/>
</dbReference>
<gene>
    <name evidence="3" type="ORF">QBC41DRAFT_354125</name>
</gene>
<reference evidence="3" key="1">
    <citation type="submission" date="2023-06" db="EMBL/GenBank/DDBJ databases">
        <title>Genome-scale phylogeny and comparative genomics of the fungal order Sordariales.</title>
        <authorList>
            <consortium name="Lawrence Berkeley National Laboratory"/>
            <person name="Hensen N."/>
            <person name="Bonometti L."/>
            <person name="Westerberg I."/>
            <person name="Brannstrom I.O."/>
            <person name="Guillou S."/>
            <person name="Cros-Aarteil S."/>
            <person name="Calhoun S."/>
            <person name="Haridas S."/>
            <person name="Kuo A."/>
            <person name="Mondo S."/>
            <person name="Pangilinan J."/>
            <person name="Riley R."/>
            <person name="Labutti K."/>
            <person name="Andreopoulos B."/>
            <person name="Lipzen A."/>
            <person name="Chen C."/>
            <person name="Yanf M."/>
            <person name="Daum C."/>
            <person name="Ng V."/>
            <person name="Clum A."/>
            <person name="Steindorff A."/>
            <person name="Ohm R."/>
            <person name="Martin F."/>
            <person name="Silar P."/>
            <person name="Natvig D."/>
            <person name="Lalanne C."/>
            <person name="Gautier V."/>
            <person name="Ament-Velasquez S.L."/>
            <person name="Kruys A."/>
            <person name="Hutchinson M.I."/>
            <person name="Powell A.J."/>
            <person name="Barry K."/>
            <person name="Miller A.N."/>
            <person name="Grigoriev I.V."/>
            <person name="Debuchy R."/>
            <person name="Gladieux P."/>
            <person name="Thoren M.H."/>
            <person name="Johannesson H."/>
        </authorList>
    </citation>
    <scope>NUCLEOTIDE SEQUENCE</scope>
    <source>
        <strain evidence="3">CBS 307.81</strain>
    </source>
</reference>
<evidence type="ECO:0000313" key="4">
    <source>
        <dbReference type="Proteomes" id="UP001174997"/>
    </source>
</evidence>
<evidence type="ECO:0000259" key="2">
    <source>
        <dbReference type="Pfam" id="PF06985"/>
    </source>
</evidence>
<dbReference type="InterPro" id="IPR010730">
    <property type="entry name" value="HET"/>
</dbReference>
<keyword evidence="4" id="KW-1185">Reference proteome</keyword>
<comment type="caution">
    <text evidence="3">The sequence shown here is derived from an EMBL/GenBank/DDBJ whole genome shotgun (WGS) entry which is preliminary data.</text>
</comment>
<protein>
    <submittedName>
        <fullName evidence="3">HET-domain-containing protein</fullName>
    </submittedName>
</protein>
<accession>A0AA40DCL0</accession>
<dbReference type="PANTHER" id="PTHR24148">
    <property type="entry name" value="ANKYRIN REPEAT DOMAIN-CONTAINING PROTEIN 39 HOMOLOG-RELATED"/>
    <property type="match status" value="1"/>
</dbReference>
<sequence length="478" mass="52861">MHQKAHDVQETKYRYRALEQRGNIRLLHLLPHRDQTGPLACRLLEYPLSSTPGESPGSSQRSHLYEALSYTWGDSNSNRCISVDSCRMSVTDNLYEALLALRDRQLSRVLWVDAICIDQGNDVEKQEQIGFMADIYSMASRVVVWLGTGEGGGEVALDAISDMAVCKVAGAPFNGEVSTEAMLGLLQRPWFNRIWVLQEVAAARAILVVCGSSSIDGYAFSLVLHSDLFRSTFAIPPELQNQLRPVTYTMGRAICRPRKTTGIASHDKSSLGELVDMYHTRQATLLHDKVFALLGMSLSNPSNEIPLDYSAGWDVVFKKLMRLLFGRSVSVETQSGSQVAGIQGLGRVLGKICRVELDGQNGQQKVSVIWLKESTTEDFAPGANWILPPSANSVREGDIVCIMKGASKPTIIRFRHGLFSVIVSTVSCYASEQTREFPHFFSLLDWRPTASSPCCTGRQIDGRKQQSFSGSKYKNAEG</sequence>
<evidence type="ECO:0000313" key="3">
    <source>
        <dbReference type="EMBL" id="KAK0671538.1"/>
    </source>
</evidence>
<dbReference type="PANTHER" id="PTHR24148:SF78">
    <property type="entry name" value="HETEROKARYON INCOMPATIBILITY DOMAIN-CONTAINING PROTEIN"/>
    <property type="match status" value="1"/>
</dbReference>
<evidence type="ECO:0000256" key="1">
    <source>
        <dbReference type="SAM" id="MobiDB-lite"/>
    </source>
</evidence>
<name>A0AA40DCL0_9PEZI</name>
<feature type="region of interest" description="Disordered" evidence="1">
    <location>
        <begin position="455"/>
        <end position="478"/>
    </location>
</feature>
<dbReference type="Proteomes" id="UP001174997">
    <property type="component" value="Unassembled WGS sequence"/>
</dbReference>
<dbReference type="InterPro" id="IPR052895">
    <property type="entry name" value="HetReg/Transcr_Mod"/>
</dbReference>
<dbReference type="Pfam" id="PF06985">
    <property type="entry name" value="HET"/>
    <property type="match status" value="1"/>
</dbReference>